<dbReference type="Gene3D" id="1.10.260.40">
    <property type="entry name" value="lambda repressor-like DNA-binding domains"/>
    <property type="match status" value="1"/>
</dbReference>
<feature type="domain" description="HTH cro/C1-type" evidence="3">
    <location>
        <begin position="6"/>
        <end position="60"/>
    </location>
</feature>
<reference evidence="4" key="1">
    <citation type="journal article" date="2022" name="Int. J. Syst. Evol. Microbiol.">
        <title>Granulimonas faecalis gen. nov., sp. nov., and Leptogranulimonas caecicola gen. nov., sp. nov., novel lactate-producing Atopobiaceae bacteria isolated from mouse intestines, and an emended description of the family Atopobiaceae.</title>
        <authorList>
            <person name="Morinaga K."/>
            <person name="Kusada H."/>
            <person name="Sakamoto S."/>
            <person name="Murakami T."/>
            <person name="Toyoda A."/>
            <person name="Mori H."/>
            <person name="Meng X.Y."/>
            <person name="Takashino M."/>
            <person name="Murotomi K."/>
            <person name="Tamaki H."/>
        </authorList>
    </citation>
    <scope>NUCLEOTIDE SEQUENCE</scope>
    <source>
        <strain evidence="4">OPF53</strain>
    </source>
</reference>
<evidence type="ECO:0000256" key="1">
    <source>
        <dbReference type="ARBA" id="ARBA00023125"/>
    </source>
</evidence>
<dbReference type="SMART" id="SM00530">
    <property type="entry name" value="HTH_XRE"/>
    <property type="match status" value="1"/>
</dbReference>
<name>A0AAV5B259_9ACTN</name>
<evidence type="ECO:0000313" key="5">
    <source>
        <dbReference type="Proteomes" id="UP001055025"/>
    </source>
</evidence>
<dbReference type="InterPro" id="IPR010982">
    <property type="entry name" value="Lambda_DNA-bd_dom_sf"/>
</dbReference>
<proteinExistence type="predicted"/>
<gene>
    <name evidence="4" type="ORF">ATOP_03780</name>
</gene>
<protein>
    <submittedName>
        <fullName evidence="4">Transcriptional regulator</fullName>
    </submittedName>
</protein>
<evidence type="ECO:0000313" key="4">
    <source>
        <dbReference type="EMBL" id="GJM54723.1"/>
    </source>
</evidence>
<dbReference type="AlphaFoldDB" id="A0AAV5B259"/>
<keyword evidence="1" id="KW-0238">DNA-binding</keyword>
<dbReference type="SUPFAM" id="SSF47413">
    <property type="entry name" value="lambda repressor-like DNA-binding domains"/>
    <property type="match status" value="1"/>
</dbReference>
<sequence length="171" mass="18595">MLGETIKNLRKSKGLTQEELAIRLNVVRQTVSKWEQGLSVPDASMLVTLSEELDTPVSTLLGESVPEAEPDGLAAIAEKLEVVNLQLARRQRMERSVLFWALVAVCAAVVATFALLVAMGSPYLEWDLSDPETAVAATALHGFEWLFVRAAPVVLLAAGAGAVAVWRWRRS</sequence>
<keyword evidence="2" id="KW-0472">Membrane</keyword>
<keyword evidence="2" id="KW-1133">Transmembrane helix</keyword>
<evidence type="ECO:0000256" key="2">
    <source>
        <dbReference type="SAM" id="Phobius"/>
    </source>
</evidence>
<accession>A0AAV5B259</accession>
<dbReference type="CDD" id="cd00093">
    <property type="entry name" value="HTH_XRE"/>
    <property type="match status" value="1"/>
</dbReference>
<dbReference type="Proteomes" id="UP001055025">
    <property type="component" value="Unassembled WGS sequence"/>
</dbReference>
<comment type="caution">
    <text evidence="4">The sequence shown here is derived from an EMBL/GenBank/DDBJ whole genome shotgun (WGS) entry which is preliminary data.</text>
</comment>
<feature type="transmembrane region" description="Helical" evidence="2">
    <location>
        <begin position="146"/>
        <end position="166"/>
    </location>
</feature>
<dbReference type="PROSITE" id="PS50943">
    <property type="entry name" value="HTH_CROC1"/>
    <property type="match status" value="1"/>
</dbReference>
<dbReference type="Pfam" id="PF01381">
    <property type="entry name" value="HTH_3"/>
    <property type="match status" value="1"/>
</dbReference>
<keyword evidence="2" id="KW-0812">Transmembrane</keyword>
<dbReference type="RefSeq" id="WP_265590552.1">
    <property type="nucleotide sequence ID" value="NZ_BQKC01000001.1"/>
</dbReference>
<keyword evidence="5" id="KW-1185">Reference proteome</keyword>
<dbReference type="GO" id="GO:0003677">
    <property type="term" value="F:DNA binding"/>
    <property type="evidence" value="ECO:0007669"/>
    <property type="project" value="UniProtKB-KW"/>
</dbReference>
<dbReference type="PANTHER" id="PTHR46558">
    <property type="entry name" value="TRACRIPTIONAL REGULATORY PROTEIN-RELATED-RELATED"/>
    <property type="match status" value="1"/>
</dbReference>
<dbReference type="EMBL" id="BQKC01000001">
    <property type="protein sequence ID" value="GJM54723.1"/>
    <property type="molecule type" value="Genomic_DNA"/>
</dbReference>
<evidence type="ECO:0000259" key="3">
    <source>
        <dbReference type="PROSITE" id="PS50943"/>
    </source>
</evidence>
<feature type="transmembrane region" description="Helical" evidence="2">
    <location>
        <begin position="97"/>
        <end position="119"/>
    </location>
</feature>
<dbReference type="InterPro" id="IPR001387">
    <property type="entry name" value="Cro/C1-type_HTH"/>
</dbReference>
<dbReference type="PANTHER" id="PTHR46558:SF3">
    <property type="entry name" value="TRANSCRIPTIONAL REGULATOR"/>
    <property type="match status" value="1"/>
</dbReference>
<organism evidence="4 5">
    <name type="scientific">Granulimonas faecalis</name>
    <dbReference type="NCBI Taxonomy" id="2894155"/>
    <lineage>
        <taxon>Bacteria</taxon>
        <taxon>Bacillati</taxon>
        <taxon>Actinomycetota</taxon>
        <taxon>Coriobacteriia</taxon>
        <taxon>Coriobacteriales</taxon>
        <taxon>Kribbibacteriaceae</taxon>
        <taxon>Granulimonas</taxon>
    </lineage>
</organism>